<gene>
    <name evidence="1" type="ORF">METZ01_LOCUS489010</name>
</gene>
<name>A0A383CUY1_9ZZZZ</name>
<sequence length="142" mass="15825">LPTYGTCEAAEGIKIEKGFYGDISLDGLTAGMIAKWPGPIHEGNGERQIIIDDRSSQAQREALEKILTGQDTENMATICWVINEMTTIHHETLFKRVLVEADIDSRKGRVNVEDVFHLDAEPIKNPVTGEAHRVRVDIPNVF</sequence>
<proteinExistence type="predicted"/>
<reference evidence="1" key="1">
    <citation type="submission" date="2018-05" db="EMBL/GenBank/DDBJ databases">
        <authorList>
            <person name="Lanie J.A."/>
            <person name="Ng W.-L."/>
            <person name="Kazmierczak K.M."/>
            <person name="Andrzejewski T.M."/>
            <person name="Davidsen T.M."/>
            <person name="Wayne K.J."/>
            <person name="Tettelin H."/>
            <person name="Glass J.I."/>
            <person name="Rusch D."/>
            <person name="Podicherti R."/>
            <person name="Tsui H.-C.T."/>
            <person name="Winkler M.E."/>
        </authorList>
    </citation>
    <scope>NUCLEOTIDE SEQUENCE</scope>
</reference>
<dbReference type="AlphaFoldDB" id="A0A383CUY1"/>
<accession>A0A383CUY1</accession>
<feature type="non-terminal residue" evidence="1">
    <location>
        <position position="1"/>
    </location>
</feature>
<evidence type="ECO:0000313" key="1">
    <source>
        <dbReference type="EMBL" id="SVE36156.1"/>
    </source>
</evidence>
<organism evidence="1">
    <name type="scientific">marine metagenome</name>
    <dbReference type="NCBI Taxonomy" id="408172"/>
    <lineage>
        <taxon>unclassified sequences</taxon>
        <taxon>metagenomes</taxon>
        <taxon>ecological metagenomes</taxon>
    </lineage>
</organism>
<dbReference type="EMBL" id="UINC01212016">
    <property type="protein sequence ID" value="SVE36156.1"/>
    <property type="molecule type" value="Genomic_DNA"/>
</dbReference>
<dbReference type="InterPro" id="IPR009758">
    <property type="entry name" value="DUF1326"/>
</dbReference>
<dbReference type="Pfam" id="PF07040">
    <property type="entry name" value="DUF1326"/>
    <property type="match status" value="1"/>
</dbReference>
<protein>
    <submittedName>
        <fullName evidence="1">Uncharacterized protein</fullName>
    </submittedName>
</protein>